<dbReference type="AlphaFoldDB" id="A0A849L2W0"/>
<dbReference type="InterPro" id="IPR005190">
    <property type="entry name" value="GlnE_rpt_dom"/>
</dbReference>
<keyword evidence="4" id="KW-0067">ATP-binding</keyword>
<keyword evidence="10" id="KW-1185">Reference proteome</keyword>
<feature type="domain" description="PII-uridylyltransferase/Glutamine-synthetase adenylyltransferase" evidence="8">
    <location>
        <begin position="293"/>
        <end position="434"/>
    </location>
</feature>
<keyword evidence="1 9" id="KW-0808">Transferase</keyword>
<accession>A0A849L2W0</accession>
<dbReference type="Proteomes" id="UP000572377">
    <property type="component" value="Unassembled WGS sequence"/>
</dbReference>
<dbReference type="InterPro" id="IPR013546">
    <property type="entry name" value="PII_UdlTrfase/GS_AdlTrfase"/>
</dbReference>
<evidence type="ECO:0000256" key="2">
    <source>
        <dbReference type="ARBA" id="ARBA00022695"/>
    </source>
</evidence>
<dbReference type="Pfam" id="PF08335">
    <property type="entry name" value="GlnD_UR_UTase"/>
    <property type="match status" value="1"/>
</dbReference>
<evidence type="ECO:0000256" key="4">
    <source>
        <dbReference type="ARBA" id="ARBA00022840"/>
    </source>
</evidence>
<dbReference type="GO" id="GO:0005524">
    <property type="term" value="F:ATP binding"/>
    <property type="evidence" value="ECO:0007669"/>
    <property type="project" value="UniProtKB-KW"/>
</dbReference>
<reference evidence="9 10" key="1">
    <citation type="submission" date="2020-05" db="EMBL/GenBank/DDBJ databases">
        <title>Gimesia benthica sp. nov., a novel planctomycete isolated from a deep-sea water sample of the Northwest Indian Ocean.</title>
        <authorList>
            <person name="Wang J."/>
            <person name="Ruan C."/>
            <person name="Song L."/>
            <person name="Zhu Y."/>
            <person name="Li A."/>
            <person name="Zheng X."/>
            <person name="Wang L."/>
            <person name="Lu Z."/>
            <person name="Huang Y."/>
            <person name="Du W."/>
            <person name="Zhou Y."/>
            <person name="Huang L."/>
            <person name="Dai X."/>
        </authorList>
    </citation>
    <scope>NUCLEOTIDE SEQUENCE [LARGE SCALE GENOMIC DNA]</scope>
    <source>
        <strain evidence="9 10">YYQ-30</strain>
    </source>
</reference>
<dbReference type="NCBIfam" id="NF008292">
    <property type="entry name" value="PRK11072.1"/>
    <property type="match status" value="1"/>
</dbReference>
<dbReference type="GO" id="GO:0047388">
    <property type="term" value="F:[glutamine synthetase]-adenylyl-L-tyrosine phosphorylase activity"/>
    <property type="evidence" value="ECO:0007669"/>
    <property type="project" value="UniProtKB-EC"/>
</dbReference>
<dbReference type="SUPFAM" id="SSF81593">
    <property type="entry name" value="Nucleotidyltransferase substrate binding subunit/domain"/>
    <property type="match status" value="2"/>
</dbReference>
<gene>
    <name evidence="9" type="ORF">HMH01_08990</name>
</gene>
<dbReference type="InterPro" id="IPR023057">
    <property type="entry name" value="GlnE"/>
</dbReference>
<dbReference type="Pfam" id="PF03710">
    <property type="entry name" value="GlnE"/>
    <property type="match status" value="2"/>
</dbReference>
<comment type="caution">
    <text evidence="9">The sequence shown here is derived from an EMBL/GenBank/DDBJ whole genome shotgun (WGS) entry which is preliminary data.</text>
</comment>
<dbReference type="RefSeq" id="WP_171324446.1">
    <property type="nucleotide sequence ID" value="NZ_JABFBC010000001.1"/>
</dbReference>
<dbReference type="EMBL" id="JABFBC010000001">
    <property type="protein sequence ID" value="NNU80570.1"/>
    <property type="molecule type" value="Genomic_DNA"/>
</dbReference>
<evidence type="ECO:0000313" key="9">
    <source>
        <dbReference type="EMBL" id="NNU80570.1"/>
    </source>
</evidence>
<protein>
    <submittedName>
        <fullName evidence="9">Bifunctional [glutamine synthetase] adenylyltransferase/[glutamine synthetase]-adenylyl-L-tyrosine phosphorylase</fullName>
        <ecNumber evidence="9">2.7.7.89</ecNumber>
    </submittedName>
</protein>
<keyword evidence="5" id="KW-0460">Magnesium</keyword>
<evidence type="ECO:0000256" key="6">
    <source>
        <dbReference type="ARBA" id="ARBA00023268"/>
    </source>
</evidence>
<dbReference type="PANTHER" id="PTHR30621:SF0">
    <property type="entry name" value="BIFUNCTIONAL GLUTAMINE SYNTHETASE ADENYLYLTRANSFERASE_ADENYLYL-REMOVING ENZYME"/>
    <property type="match status" value="1"/>
</dbReference>
<name>A0A849L2W0_9RHOB</name>
<evidence type="ECO:0000256" key="1">
    <source>
        <dbReference type="ARBA" id="ARBA00022679"/>
    </source>
</evidence>
<dbReference type="PANTHER" id="PTHR30621">
    <property type="entry name" value="GLUTAMINE SYNTHETASE ADENYLYLTRANSFERASE"/>
    <property type="match status" value="1"/>
</dbReference>
<organism evidence="9 10">
    <name type="scientific">Halovulum dunhuangense</name>
    <dbReference type="NCBI Taxonomy" id="1505036"/>
    <lineage>
        <taxon>Bacteria</taxon>
        <taxon>Pseudomonadati</taxon>
        <taxon>Pseudomonadota</taxon>
        <taxon>Alphaproteobacteria</taxon>
        <taxon>Rhodobacterales</taxon>
        <taxon>Paracoccaceae</taxon>
        <taxon>Halovulum</taxon>
    </lineage>
</organism>
<keyword evidence="3" id="KW-0547">Nucleotide-binding</keyword>
<feature type="domain" description="Glutamate-ammonia ligase adenylyltransferase repeated" evidence="7">
    <location>
        <begin position="70"/>
        <end position="272"/>
    </location>
</feature>
<sequence>MRLTDAITRTPIPFEPRLGQEAAAPFADLGDLFRDLVAGAAGSAPHLAHLVRLEGEWLHDAAQRDPGAVLTEELAALDQVALPDLAPALRRAKRRVGLLTALADLGGAWGLDDVTGALSDLADRALSLGVSRLVSEAQAANRLPQVEAADGGLFILAMGKLGARELNYSSDIDLIALFDESLYPADAYPEIRKQFIRITQALAKLIGEETGDGYVFRTDLRLRPDPSVTPVCIGMGAAERYYESQGRTWERAAYIRARICAGDQAAGARFLEDLTPFIWRRHLDFAAIEDAHEMRRRIREHKGLGGPFQLPGHNVKLGRGGIREIEFFVQTKQLICGGRDPALRVSRTLPALDALVDSGWIPGKLARELGAAYVAHRTLEHRLQMLEDAQTHAYPTTDKMRDRLAAFCGAPDRDAFEAGEAARFGRVHVLAEGFFAPDPEEADPDALWAAFPDPEETRALVEAWLRLPALKTERARGIFRRIAPKIASRLGGAADPHGALMTFDRFLRGLPAGVQVFSLFEANPHILDLLVDICATAPRLADYLGRNAAVLDAVLAPGFFDPLAGVAELEAELDARLDAAEGYEGVLDAARIWGREQSFRVGVMLLRRIATPEEGAVAYSALAEAVLRALLPRVIEEHSRRYGPPPGGGMAVLAMGKLGSGEMTARSDLDVITVYDATPDMESAGPKALSAPAYYARLTQALVSALTVPTAEGALYQVDMRLRPSGRQGPVATSLTSFAAYQREQAWTWEHLALTRARVIAGPPDLERRLASAVDEALAVPRDRAQFLAETREMRARLAAAREAAGRDPWEVKDGPGRLLDIELALQAGKVLCPGIREVAPRRMIAPLVKAGWLTEPEGKHLSAALRRLSALQQITRLSIEGRFDPSTSGPGLAQLAAAVTGASSVSALKERLLADAERSAAIVARVLEG</sequence>
<dbReference type="CDD" id="cd05401">
    <property type="entry name" value="NT_GlnE_GlnD_like"/>
    <property type="match status" value="2"/>
</dbReference>
<evidence type="ECO:0000259" key="8">
    <source>
        <dbReference type="Pfam" id="PF08335"/>
    </source>
</evidence>
<dbReference type="GO" id="GO:0005829">
    <property type="term" value="C:cytosol"/>
    <property type="evidence" value="ECO:0007669"/>
    <property type="project" value="TreeGrafter"/>
</dbReference>
<evidence type="ECO:0000256" key="5">
    <source>
        <dbReference type="ARBA" id="ARBA00022842"/>
    </source>
</evidence>
<evidence type="ECO:0000259" key="7">
    <source>
        <dbReference type="Pfam" id="PF03710"/>
    </source>
</evidence>
<dbReference type="NCBIfam" id="NF010706">
    <property type="entry name" value="PRK14108.1"/>
    <property type="match status" value="1"/>
</dbReference>
<dbReference type="Gene3D" id="1.20.120.330">
    <property type="entry name" value="Nucleotidyltransferases domain 2"/>
    <property type="match status" value="2"/>
</dbReference>
<keyword evidence="2 9" id="KW-0548">Nucleotidyltransferase</keyword>
<dbReference type="GO" id="GO:0008882">
    <property type="term" value="F:[glutamate-ammonia-ligase] adenylyltransferase activity"/>
    <property type="evidence" value="ECO:0007669"/>
    <property type="project" value="InterPro"/>
</dbReference>
<feature type="domain" description="Glutamate-ammonia ligase adenylyltransferase repeated" evidence="7">
    <location>
        <begin position="529"/>
        <end position="769"/>
    </location>
</feature>
<dbReference type="Gene3D" id="3.30.460.10">
    <property type="entry name" value="Beta Polymerase, domain 2"/>
    <property type="match status" value="2"/>
</dbReference>
<dbReference type="SUPFAM" id="SSF81301">
    <property type="entry name" value="Nucleotidyltransferase"/>
    <property type="match status" value="2"/>
</dbReference>
<keyword evidence="6" id="KW-0511">Multifunctional enzyme</keyword>
<dbReference type="EC" id="2.7.7.89" evidence="9"/>
<evidence type="ECO:0000256" key="3">
    <source>
        <dbReference type="ARBA" id="ARBA00022741"/>
    </source>
</evidence>
<dbReference type="InterPro" id="IPR043519">
    <property type="entry name" value="NT_sf"/>
</dbReference>
<dbReference type="GO" id="GO:0000820">
    <property type="term" value="P:regulation of glutamine family amino acid metabolic process"/>
    <property type="evidence" value="ECO:0007669"/>
    <property type="project" value="TreeGrafter"/>
</dbReference>
<proteinExistence type="predicted"/>
<evidence type="ECO:0000313" key="10">
    <source>
        <dbReference type="Proteomes" id="UP000572377"/>
    </source>
</evidence>